<keyword evidence="1" id="KW-1185">Reference proteome</keyword>
<reference evidence="2" key="1">
    <citation type="submission" date="2022-11" db="UniProtKB">
        <authorList>
            <consortium name="WormBaseParasite"/>
        </authorList>
    </citation>
    <scope>IDENTIFICATION</scope>
</reference>
<evidence type="ECO:0000313" key="2">
    <source>
        <dbReference type="WBParaSite" id="nRc.2.0.1.t38531-RA"/>
    </source>
</evidence>
<name>A0A915KJE0_ROMCU</name>
<dbReference type="WBParaSite" id="nRc.2.0.1.t38531-RA">
    <property type="protein sequence ID" value="nRc.2.0.1.t38531-RA"/>
    <property type="gene ID" value="nRc.2.0.1.g38531"/>
</dbReference>
<dbReference type="Proteomes" id="UP000887565">
    <property type="component" value="Unplaced"/>
</dbReference>
<protein>
    <submittedName>
        <fullName evidence="2">Uncharacterized protein</fullName>
    </submittedName>
</protein>
<organism evidence="1 2">
    <name type="scientific">Romanomermis culicivorax</name>
    <name type="common">Nematode worm</name>
    <dbReference type="NCBI Taxonomy" id="13658"/>
    <lineage>
        <taxon>Eukaryota</taxon>
        <taxon>Metazoa</taxon>
        <taxon>Ecdysozoa</taxon>
        <taxon>Nematoda</taxon>
        <taxon>Enoplea</taxon>
        <taxon>Dorylaimia</taxon>
        <taxon>Mermithida</taxon>
        <taxon>Mermithoidea</taxon>
        <taxon>Mermithidae</taxon>
        <taxon>Romanomermis</taxon>
    </lineage>
</organism>
<evidence type="ECO:0000313" key="1">
    <source>
        <dbReference type="Proteomes" id="UP000887565"/>
    </source>
</evidence>
<dbReference type="AlphaFoldDB" id="A0A915KJE0"/>
<accession>A0A915KJE0</accession>
<sequence>MTSEMKMTMLHDTLSLAASLLSLLLTYKKSFNKQDQYIMYQKKQHQQDDRLQCQRGPQDPLAGPMVQRNFWVPVLVEIGKTSQELEFIPEMPIFRRHPVCGFDVEKIGQNKVAALLKMREVHNPIGQPFAHYISLLLANSQTYIIDMTGLMDQEWANHDQFAKRAILLEEQRLRDFDAWIAIGDDGRCQSNGLPYGVCTT</sequence>
<proteinExistence type="predicted"/>